<comment type="function">
    <text evidence="3">Inhibits all the catalytic activities of DNA gyrase by preventing its interaction with DNA. Acts by binding directly to the C-terminal domain of GyrB, which probably disrupts DNA binding by the gyrase.</text>
</comment>
<accession>A0A109BAE0</accession>
<dbReference type="InterPro" id="IPR005584">
    <property type="entry name" value="DNA_gyrase_inhibitor_YacG"/>
</dbReference>
<dbReference type="Proteomes" id="UP000059074">
    <property type="component" value="Unassembled WGS sequence"/>
</dbReference>
<dbReference type="GO" id="GO:0008657">
    <property type="term" value="F:DNA topoisomerase type II (double strand cut, ATP-hydrolyzing) inhibitor activity"/>
    <property type="evidence" value="ECO:0007669"/>
    <property type="project" value="UniProtKB-UniRule"/>
</dbReference>
<evidence type="ECO:0000256" key="1">
    <source>
        <dbReference type="ARBA" id="ARBA00022723"/>
    </source>
</evidence>
<dbReference type="PANTHER" id="PTHR36150">
    <property type="entry name" value="DNA GYRASE INHIBITOR YACG"/>
    <property type="match status" value="1"/>
</dbReference>
<feature type="binding site" evidence="3">
    <location>
        <position position="35"/>
    </location>
    <ligand>
        <name>Zn(2+)</name>
        <dbReference type="ChEBI" id="CHEBI:29105"/>
    </ligand>
</feature>
<dbReference type="STRING" id="121290.APY04_2898"/>
<dbReference type="InterPro" id="IPR013088">
    <property type="entry name" value="Znf_NHR/GATA"/>
</dbReference>
<keyword evidence="6" id="KW-1185">Reference proteome</keyword>
<name>A0A109BAE0_HYPSL</name>
<comment type="caution">
    <text evidence="5">The sequence shown here is derived from an EMBL/GenBank/DDBJ whole genome shotgun (WGS) entry which is preliminary data.</text>
</comment>
<dbReference type="OrthoDB" id="9809663at2"/>
<proteinExistence type="inferred from homology"/>
<dbReference type="AlphaFoldDB" id="A0A109BAE0"/>
<evidence type="ECO:0000313" key="5">
    <source>
        <dbReference type="EMBL" id="KWT65149.1"/>
    </source>
</evidence>
<feature type="binding site" evidence="3">
    <location>
        <position position="16"/>
    </location>
    <ligand>
        <name>Zn(2+)</name>
        <dbReference type="ChEBI" id="CHEBI:29105"/>
    </ligand>
</feature>
<dbReference type="Pfam" id="PF03884">
    <property type="entry name" value="YacG"/>
    <property type="match status" value="1"/>
</dbReference>
<comment type="subunit">
    <text evidence="3">Interacts with GyrB.</text>
</comment>
<feature type="binding site" evidence="3">
    <location>
        <position position="31"/>
    </location>
    <ligand>
        <name>Zn(2+)</name>
        <dbReference type="ChEBI" id="CHEBI:29105"/>
    </ligand>
</feature>
<dbReference type="EMBL" id="LMTR01000082">
    <property type="protein sequence ID" value="KWT65149.1"/>
    <property type="molecule type" value="Genomic_DNA"/>
</dbReference>
<keyword evidence="1 3" id="KW-0479">Metal-binding</keyword>
<dbReference type="SUPFAM" id="SSF57716">
    <property type="entry name" value="Glucocorticoid receptor-like (DNA-binding domain)"/>
    <property type="match status" value="1"/>
</dbReference>
<dbReference type="GO" id="GO:0008270">
    <property type="term" value="F:zinc ion binding"/>
    <property type="evidence" value="ECO:0007669"/>
    <property type="project" value="UniProtKB-UniRule"/>
</dbReference>
<dbReference type="Gene3D" id="3.30.50.10">
    <property type="entry name" value="Erythroid Transcription Factor GATA-1, subunit A"/>
    <property type="match status" value="1"/>
</dbReference>
<dbReference type="HAMAP" id="MF_00649">
    <property type="entry name" value="DNA_gyrase_inhibitor_YacG"/>
    <property type="match status" value="1"/>
</dbReference>
<dbReference type="GO" id="GO:0006355">
    <property type="term" value="P:regulation of DNA-templated transcription"/>
    <property type="evidence" value="ECO:0007669"/>
    <property type="project" value="InterPro"/>
</dbReference>
<comment type="similarity">
    <text evidence="3">Belongs to the DNA gyrase inhibitor YacG family.</text>
</comment>
<sequence>MADQETGSKPASGRRCPICAEPTDTAYRPFCSRRCRDVDLGRWLGGGYVIAGGQQDADEDGDEDLERALRPSIGGPENDQE</sequence>
<evidence type="ECO:0000256" key="4">
    <source>
        <dbReference type="SAM" id="MobiDB-lite"/>
    </source>
</evidence>
<evidence type="ECO:0000313" key="6">
    <source>
        <dbReference type="Proteomes" id="UP000059074"/>
    </source>
</evidence>
<reference evidence="5 6" key="1">
    <citation type="submission" date="2015-10" db="EMBL/GenBank/DDBJ databases">
        <title>Transcriptomic analysis of a linuron degrading triple-species bacterial consortium.</title>
        <authorList>
            <person name="Albers P."/>
        </authorList>
    </citation>
    <scope>NUCLEOTIDE SEQUENCE [LARGE SCALE GENOMIC DNA]</scope>
    <source>
        <strain evidence="5 6">WDL6</strain>
    </source>
</reference>
<dbReference type="RefSeq" id="WP_068463669.1">
    <property type="nucleotide sequence ID" value="NZ_LMTR01000082.1"/>
</dbReference>
<feature type="region of interest" description="Disordered" evidence="4">
    <location>
        <begin position="50"/>
        <end position="81"/>
    </location>
</feature>
<evidence type="ECO:0000256" key="2">
    <source>
        <dbReference type="ARBA" id="ARBA00022833"/>
    </source>
</evidence>
<organism evidence="5 6">
    <name type="scientific">Hyphomicrobium sulfonivorans</name>
    <dbReference type="NCBI Taxonomy" id="121290"/>
    <lineage>
        <taxon>Bacteria</taxon>
        <taxon>Pseudomonadati</taxon>
        <taxon>Pseudomonadota</taxon>
        <taxon>Alphaproteobacteria</taxon>
        <taxon>Hyphomicrobiales</taxon>
        <taxon>Hyphomicrobiaceae</taxon>
        <taxon>Hyphomicrobium</taxon>
    </lineage>
</organism>
<feature type="binding site" evidence="3">
    <location>
        <position position="19"/>
    </location>
    <ligand>
        <name>Zn(2+)</name>
        <dbReference type="ChEBI" id="CHEBI:29105"/>
    </ligand>
</feature>
<comment type="cofactor">
    <cofactor evidence="3">
        <name>Zn(2+)</name>
        <dbReference type="ChEBI" id="CHEBI:29105"/>
    </cofactor>
    <text evidence="3">Binds 1 zinc ion.</text>
</comment>
<gene>
    <name evidence="3" type="primary">yacG</name>
    <name evidence="5" type="ORF">APY04_2898</name>
</gene>
<protein>
    <recommendedName>
        <fullName evidence="3">DNA gyrase inhibitor YacG</fullName>
    </recommendedName>
</protein>
<dbReference type="PATRIC" id="fig|121290.4.peg.498"/>
<evidence type="ECO:0000256" key="3">
    <source>
        <dbReference type="HAMAP-Rule" id="MF_00649"/>
    </source>
</evidence>
<keyword evidence="2 3" id="KW-0862">Zinc</keyword>
<dbReference type="PANTHER" id="PTHR36150:SF1">
    <property type="entry name" value="DNA GYRASE INHIBITOR YACG"/>
    <property type="match status" value="1"/>
</dbReference>
<feature type="compositionally biased region" description="Acidic residues" evidence="4">
    <location>
        <begin position="56"/>
        <end position="65"/>
    </location>
</feature>